<comment type="caution">
    <text evidence="1">The sequence shown here is derived from an EMBL/GenBank/DDBJ whole genome shotgun (WGS) entry which is preliminary data.</text>
</comment>
<organism evidence="1 2">
    <name type="scientific">Pogonophryne albipinna</name>
    <dbReference type="NCBI Taxonomy" id="1090488"/>
    <lineage>
        <taxon>Eukaryota</taxon>
        <taxon>Metazoa</taxon>
        <taxon>Chordata</taxon>
        <taxon>Craniata</taxon>
        <taxon>Vertebrata</taxon>
        <taxon>Euteleostomi</taxon>
        <taxon>Actinopterygii</taxon>
        <taxon>Neopterygii</taxon>
        <taxon>Teleostei</taxon>
        <taxon>Neoteleostei</taxon>
        <taxon>Acanthomorphata</taxon>
        <taxon>Eupercaria</taxon>
        <taxon>Perciformes</taxon>
        <taxon>Notothenioidei</taxon>
        <taxon>Pogonophryne</taxon>
    </lineage>
</organism>
<proteinExistence type="predicted"/>
<name>A0AAD6B517_9TELE</name>
<reference evidence="1" key="1">
    <citation type="submission" date="2022-11" db="EMBL/GenBank/DDBJ databases">
        <title>Chromosome-level genome of Pogonophryne albipinna.</title>
        <authorList>
            <person name="Jo E."/>
        </authorList>
    </citation>
    <scope>NUCLEOTIDE SEQUENCE</scope>
    <source>
        <strain evidence="1">SGF0006</strain>
        <tissue evidence="1">Muscle</tissue>
    </source>
</reference>
<evidence type="ECO:0000313" key="1">
    <source>
        <dbReference type="EMBL" id="KAJ4936424.1"/>
    </source>
</evidence>
<protein>
    <submittedName>
        <fullName evidence="1">Uncharacterized protein</fullName>
    </submittedName>
</protein>
<dbReference type="Proteomes" id="UP001219934">
    <property type="component" value="Unassembled WGS sequence"/>
</dbReference>
<accession>A0AAD6B517</accession>
<gene>
    <name evidence="1" type="ORF">JOQ06_001018</name>
</gene>
<dbReference type="AlphaFoldDB" id="A0AAD6B517"/>
<keyword evidence="2" id="KW-1185">Reference proteome</keyword>
<sequence length="151" mass="16982">MAAGRYFPSIHDKRADNKSIWTYLDLKTEQLNSRPISSTKAFFNKGCKDGTGKTHSTTLQDDAKADWWGSLAVADYRPLDAFSSSAVDPGSTSWSEEDDMCEINIRLKEMELRDMVEEPLCIPETTHQRIVGCRTAETKSKTLVGKTRTPF</sequence>
<evidence type="ECO:0000313" key="2">
    <source>
        <dbReference type="Proteomes" id="UP001219934"/>
    </source>
</evidence>
<dbReference type="EMBL" id="JAPTMU010000010">
    <property type="protein sequence ID" value="KAJ4936424.1"/>
    <property type="molecule type" value="Genomic_DNA"/>
</dbReference>